<dbReference type="Gene3D" id="3.30.420.40">
    <property type="match status" value="1"/>
</dbReference>
<evidence type="ECO:0000313" key="4">
    <source>
        <dbReference type="Proteomes" id="UP000502894"/>
    </source>
</evidence>
<dbReference type="KEGG" id="lant:TUM19329_11520"/>
<reference evidence="3" key="1">
    <citation type="journal article" date="2020" name="Microbiol. Resour. Announc.">
        <title>Complete Genome Sequence of Novel Psychrotolerant Legionella Strain TUM19329, Isolated from Antarctic Lake Sediment.</title>
        <authorList>
            <person name="Shimada S."/>
            <person name="Nakai R."/>
            <person name="Aoki K."/>
            <person name="Shimoeda N."/>
            <person name="Ohno G."/>
            <person name="Miyazaki Y."/>
            <person name="Kudoh S."/>
            <person name="Imura S."/>
            <person name="Watanabe K."/>
            <person name="Ishii Y."/>
            <person name="Tateda K."/>
        </authorList>
    </citation>
    <scope>NUCLEOTIDE SEQUENCE [LARGE SCALE GENOMIC DNA]</scope>
    <source>
        <strain evidence="3">TUM19329</strain>
    </source>
</reference>
<dbReference type="Proteomes" id="UP000502894">
    <property type="component" value="Chromosome"/>
</dbReference>
<dbReference type="PANTHER" id="PTHR11782:SF83">
    <property type="entry name" value="GUANOSINE-DIPHOSPHATASE"/>
    <property type="match status" value="1"/>
</dbReference>
<organism evidence="3 4">
    <name type="scientific">Legionella antarctica</name>
    <dbReference type="NCBI Taxonomy" id="2708020"/>
    <lineage>
        <taxon>Bacteria</taxon>
        <taxon>Pseudomonadati</taxon>
        <taxon>Pseudomonadota</taxon>
        <taxon>Gammaproteobacteria</taxon>
        <taxon>Legionellales</taxon>
        <taxon>Legionellaceae</taxon>
        <taxon>Legionella</taxon>
    </lineage>
</organism>
<keyword evidence="2" id="KW-0732">Signal</keyword>
<dbReference type="PANTHER" id="PTHR11782">
    <property type="entry name" value="ADENOSINE/GUANOSINE DIPHOSPHATASE"/>
    <property type="match status" value="1"/>
</dbReference>
<dbReference type="RefSeq" id="WP_173236575.1">
    <property type="nucleotide sequence ID" value="NZ_AP022839.1"/>
</dbReference>
<dbReference type="InterPro" id="IPR000407">
    <property type="entry name" value="GDA1_CD39_NTPase"/>
</dbReference>
<accession>A0A6F8T2U8</accession>
<feature type="chain" id="PRO_5026357077" evidence="2">
    <location>
        <begin position="21"/>
        <end position="378"/>
    </location>
</feature>
<dbReference type="GO" id="GO:0016020">
    <property type="term" value="C:membrane"/>
    <property type="evidence" value="ECO:0007669"/>
    <property type="project" value="TreeGrafter"/>
</dbReference>
<feature type="signal peptide" evidence="2">
    <location>
        <begin position="1"/>
        <end position="20"/>
    </location>
</feature>
<dbReference type="PROSITE" id="PS51257">
    <property type="entry name" value="PROKAR_LIPOPROTEIN"/>
    <property type="match status" value="1"/>
</dbReference>
<protein>
    <submittedName>
        <fullName evidence="3">Multidrug DMT transporter permease</fullName>
    </submittedName>
</protein>
<dbReference type="GO" id="GO:0009134">
    <property type="term" value="P:nucleoside diphosphate catabolic process"/>
    <property type="evidence" value="ECO:0007669"/>
    <property type="project" value="TreeGrafter"/>
</dbReference>
<dbReference type="Gene3D" id="3.30.420.150">
    <property type="entry name" value="Exopolyphosphatase. Domain 2"/>
    <property type="match status" value="1"/>
</dbReference>
<name>A0A6F8T2U8_9GAMM</name>
<gene>
    <name evidence="3" type="ORF">TUM19329_11520</name>
</gene>
<sequence>MFRLLIVLSCLLIANPIAYAGTVSCNEHQCIAVIDAGSTGSRIHVYAYDMDETNTPVHINEVWTKKIKPGFATIEPNYESIEAYLVTLLSGAPNQDIPVYFYATAGMRLLPASKQKLYYQELQRWFSQQHQWRLIDAKTITGNEEALYDWLSVNYHLDTLKSIQNKSVGVMDMGGASVQIVFPIQKNEEINSNSQVELDLYGHHVNLYVHSFLGLGQTEMSHQFLNSVSCFANDYPLPDGESGRGNAPSCKQEVSSLMNGVHGVNKTIQPVLTANPVDTWFAIGGLTNLADNKLFHFENGELTNQNLMQQADSQICHQQWDKLNSEFPNDDYVYEYCLLSAYYYALMVDGYGIYPEQTVNYVSSALNLDWTKGVVLHH</sequence>
<dbReference type="EMBL" id="AP022839">
    <property type="protein sequence ID" value="BCA94791.1"/>
    <property type="molecule type" value="Genomic_DNA"/>
</dbReference>
<evidence type="ECO:0000256" key="2">
    <source>
        <dbReference type="SAM" id="SignalP"/>
    </source>
</evidence>
<dbReference type="Pfam" id="PF01150">
    <property type="entry name" value="GDA1_CD39"/>
    <property type="match status" value="2"/>
</dbReference>
<keyword evidence="1" id="KW-0378">Hydrolase</keyword>
<evidence type="ECO:0000313" key="3">
    <source>
        <dbReference type="EMBL" id="BCA94791.1"/>
    </source>
</evidence>
<keyword evidence="4" id="KW-1185">Reference proteome</keyword>
<dbReference type="AlphaFoldDB" id="A0A6F8T2U8"/>
<evidence type="ECO:0000256" key="1">
    <source>
        <dbReference type="ARBA" id="ARBA00022801"/>
    </source>
</evidence>
<dbReference type="GO" id="GO:0017110">
    <property type="term" value="F:nucleoside diphosphate phosphatase activity"/>
    <property type="evidence" value="ECO:0007669"/>
    <property type="project" value="TreeGrafter"/>
</dbReference>
<proteinExistence type="predicted"/>